<sequence length="234" mass="25207">MTDAWTEHALKALRSACHTADGPSLLALLREHDFGDVLQHCGDALRAAASQGVPGARETAARCAAALRERDWPGDEGLAEQLDTEADGAARALRLLPVDLGELSTLLEGDPAWSGGRIDLKTGACWPAAVGTEEPWDEDEPEGDDGSLHVPSAGSRDAYRDMADFIVTLDDEDLARFLAIAIQGPGAFRRFQDTLAASPAQLRQFWLFSEERRLGRARAWLAGHGYRPTSPGGH</sequence>
<gene>
    <name evidence="2" type="ORF">ABZV61_40920</name>
</gene>
<evidence type="ECO:0000256" key="1">
    <source>
        <dbReference type="SAM" id="MobiDB-lite"/>
    </source>
</evidence>
<dbReference type="EMBL" id="JBEXIP010000077">
    <property type="protein sequence ID" value="MET8438923.1"/>
    <property type="molecule type" value="Genomic_DNA"/>
</dbReference>
<dbReference type="Proteomes" id="UP001550044">
    <property type="component" value="Unassembled WGS sequence"/>
</dbReference>
<evidence type="ECO:0000313" key="3">
    <source>
        <dbReference type="Proteomes" id="UP001550044"/>
    </source>
</evidence>
<accession>A0ABV2UM48</accession>
<organism evidence="2 3">
    <name type="scientific">Streptomyces sp. 900116325</name>
    <dbReference type="NCBI Taxonomy" id="3154295"/>
    <lineage>
        <taxon>Bacteria</taxon>
        <taxon>Bacillati</taxon>
        <taxon>Actinomycetota</taxon>
        <taxon>Actinomycetes</taxon>
        <taxon>Kitasatosporales</taxon>
        <taxon>Streptomycetaceae</taxon>
        <taxon>Streptomyces</taxon>
    </lineage>
</organism>
<comment type="caution">
    <text evidence="2">The sequence shown here is derived from an EMBL/GenBank/DDBJ whole genome shotgun (WGS) entry which is preliminary data.</text>
</comment>
<evidence type="ECO:0000313" key="2">
    <source>
        <dbReference type="EMBL" id="MET8438923.1"/>
    </source>
</evidence>
<feature type="compositionally biased region" description="Acidic residues" evidence="1">
    <location>
        <begin position="134"/>
        <end position="145"/>
    </location>
</feature>
<reference evidence="2 3" key="1">
    <citation type="submission" date="2024-06" db="EMBL/GenBank/DDBJ databases">
        <title>The Natural Products Discovery Center: Release of the First 8490 Sequenced Strains for Exploring Actinobacteria Biosynthetic Diversity.</title>
        <authorList>
            <person name="Kalkreuter E."/>
            <person name="Kautsar S.A."/>
            <person name="Yang D."/>
            <person name="Bader C.D."/>
            <person name="Teijaro C.N."/>
            <person name="Fluegel L."/>
            <person name="Davis C.M."/>
            <person name="Simpson J.R."/>
            <person name="Lauterbach L."/>
            <person name="Steele A.D."/>
            <person name="Gui C."/>
            <person name="Meng S."/>
            <person name="Li G."/>
            <person name="Viehrig K."/>
            <person name="Ye F."/>
            <person name="Su P."/>
            <person name="Kiefer A.F."/>
            <person name="Nichols A."/>
            <person name="Cepeda A.J."/>
            <person name="Yan W."/>
            <person name="Fan B."/>
            <person name="Jiang Y."/>
            <person name="Adhikari A."/>
            <person name="Zheng C.-J."/>
            <person name="Schuster L."/>
            <person name="Cowan T.M."/>
            <person name="Smanski M.J."/>
            <person name="Chevrette M.G."/>
            <person name="De Carvalho L.P.S."/>
            <person name="Shen B."/>
        </authorList>
    </citation>
    <scope>NUCLEOTIDE SEQUENCE [LARGE SCALE GENOMIC DNA]</scope>
    <source>
        <strain evidence="2 3">NPDC005137</strain>
    </source>
</reference>
<protein>
    <submittedName>
        <fullName evidence="2">Uncharacterized protein</fullName>
    </submittedName>
</protein>
<feature type="region of interest" description="Disordered" evidence="1">
    <location>
        <begin position="133"/>
        <end position="153"/>
    </location>
</feature>
<dbReference type="RefSeq" id="WP_356674248.1">
    <property type="nucleotide sequence ID" value="NZ_JBEXEF010000168.1"/>
</dbReference>
<name>A0ABV2UM48_9ACTN</name>
<proteinExistence type="predicted"/>
<keyword evidence="3" id="KW-1185">Reference proteome</keyword>